<dbReference type="Pfam" id="PF02661">
    <property type="entry name" value="Fic"/>
    <property type="match status" value="1"/>
</dbReference>
<dbReference type="InterPro" id="IPR036597">
    <property type="entry name" value="Fido-like_dom_sf"/>
</dbReference>
<name>T0Z1R9_9ZZZZ</name>
<evidence type="ECO:0000259" key="1">
    <source>
        <dbReference type="PROSITE" id="PS51459"/>
    </source>
</evidence>
<dbReference type="AlphaFoldDB" id="T0Z1R9"/>
<organism evidence="2">
    <name type="scientific">mine drainage metagenome</name>
    <dbReference type="NCBI Taxonomy" id="410659"/>
    <lineage>
        <taxon>unclassified sequences</taxon>
        <taxon>metagenomes</taxon>
        <taxon>ecological metagenomes</taxon>
    </lineage>
</organism>
<proteinExistence type="predicted"/>
<dbReference type="InterPro" id="IPR003812">
    <property type="entry name" value="Fido"/>
</dbReference>
<dbReference type="SUPFAM" id="SSF140931">
    <property type="entry name" value="Fic-like"/>
    <property type="match status" value="1"/>
</dbReference>
<dbReference type="InterPro" id="IPR040198">
    <property type="entry name" value="Fido_containing"/>
</dbReference>
<accession>T0Z1R9</accession>
<comment type="caution">
    <text evidence="2">The sequence shown here is derived from an EMBL/GenBank/DDBJ whole genome shotgun (WGS) entry which is preliminary data.</text>
</comment>
<protein>
    <submittedName>
        <fullName evidence="2">Filamentation induced by cAMP/death on curing, related domain protein</fullName>
    </submittedName>
</protein>
<reference evidence="2" key="2">
    <citation type="journal article" date="2014" name="ISME J.">
        <title>Microbial stratification in low pH oxic and suboxic macroscopic growths along an acid mine drainage.</title>
        <authorList>
            <person name="Mendez-Garcia C."/>
            <person name="Mesa V."/>
            <person name="Sprenger R.R."/>
            <person name="Richter M."/>
            <person name="Diez M.S."/>
            <person name="Solano J."/>
            <person name="Bargiela R."/>
            <person name="Golyshina O.V."/>
            <person name="Manteca A."/>
            <person name="Ramos J.L."/>
            <person name="Gallego J.R."/>
            <person name="Llorente I."/>
            <person name="Martins Dos Santos V.A."/>
            <person name="Jensen O.N."/>
            <person name="Pelaez A.I."/>
            <person name="Sanchez J."/>
            <person name="Ferrer M."/>
        </authorList>
    </citation>
    <scope>NUCLEOTIDE SEQUENCE</scope>
</reference>
<dbReference type="PANTHER" id="PTHR13504">
    <property type="entry name" value="FIDO DOMAIN-CONTAINING PROTEIN DDB_G0283145"/>
    <property type="match status" value="1"/>
</dbReference>
<dbReference type="EMBL" id="AUZY01010605">
    <property type="protein sequence ID" value="EQD38157.1"/>
    <property type="molecule type" value="Genomic_DNA"/>
</dbReference>
<reference evidence="2" key="1">
    <citation type="submission" date="2013-08" db="EMBL/GenBank/DDBJ databases">
        <authorList>
            <person name="Mendez C."/>
            <person name="Richter M."/>
            <person name="Ferrer M."/>
            <person name="Sanchez J."/>
        </authorList>
    </citation>
    <scope>NUCLEOTIDE SEQUENCE</scope>
</reference>
<dbReference type="PANTHER" id="PTHR13504:SF38">
    <property type="entry name" value="FIDO DOMAIN-CONTAINING PROTEIN"/>
    <property type="match status" value="1"/>
</dbReference>
<dbReference type="PROSITE" id="PS51459">
    <property type="entry name" value="FIDO"/>
    <property type="match status" value="1"/>
</dbReference>
<feature type="non-terminal residue" evidence="2">
    <location>
        <position position="116"/>
    </location>
</feature>
<gene>
    <name evidence="2" type="ORF">B1B_15945</name>
</gene>
<sequence length="116" mass="12679">MQRRLRPAAPRSRPALIDDLVAFSNDDSLPAVAQAAIAHAQFETIHPFVDGNGRTGRALVHLIFRRRGVAPRVLPPVSLILATWAQDYIDGLAVTRYRGLATSKAASEGINLWIGR</sequence>
<feature type="domain" description="Fido" evidence="1">
    <location>
        <begin position="1"/>
        <end position="116"/>
    </location>
</feature>
<dbReference type="Gene3D" id="1.10.3290.10">
    <property type="entry name" value="Fido-like domain"/>
    <property type="match status" value="1"/>
</dbReference>
<evidence type="ECO:0000313" key="2">
    <source>
        <dbReference type="EMBL" id="EQD38157.1"/>
    </source>
</evidence>